<evidence type="ECO:0000256" key="3">
    <source>
        <dbReference type="ARBA" id="ARBA00023212"/>
    </source>
</evidence>
<keyword evidence="2" id="KW-0963">Cytoplasm</keyword>
<protein>
    <recommendedName>
        <fullName evidence="5">Dynactin subunit 5</fullName>
    </recommendedName>
</protein>
<reference evidence="6 7" key="1">
    <citation type="submission" date="2016-04" db="EMBL/GenBank/DDBJ databases">
        <title>The genome of Intoshia linei affirms orthonectids as highly simplified spiralians.</title>
        <authorList>
            <person name="Mikhailov K.V."/>
            <person name="Slusarev G.S."/>
            <person name="Nikitin M.A."/>
            <person name="Logacheva M.D."/>
            <person name="Penin A."/>
            <person name="Aleoshin V."/>
            <person name="Panchin Y.V."/>
        </authorList>
    </citation>
    <scope>NUCLEOTIDE SEQUENCE [LARGE SCALE GENOMIC DNA]</scope>
    <source>
        <strain evidence="6">Intl2013</strain>
        <tissue evidence="6">Whole animal</tissue>
    </source>
</reference>
<accession>A0A177AZS6</accession>
<keyword evidence="7" id="KW-1185">Reference proteome</keyword>
<comment type="subcellular location">
    <subcellularLocation>
        <location evidence="1">Cytoplasm</location>
        <location evidence="1">Cytoskeleton</location>
    </subcellularLocation>
</comment>
<sequence length="138" mass="14906">MENCEIRGDLSNIRIGRNCVIEKGATITPSQNQESKLYNTVQIENFVLIGENATVEASSIGSFVYIGKNSVIGNKCILKECSAVADNVHLPAGTVLPPYTCYTGEGTDITTLCGLLPDCTKEIITNYILGIYNSLIVK</sequence>
<comment type="similarity">
    <text evidence="4">Belongs to the dynactin subunits 5/6 family. Dynactin subunit 5 subfamily.</text>
</comment>
<dbReference type="Gene3D" id="2.160.10.10">
    <property type="entry name" value="Hexapeptide repeat proteins"/>
    <property type="match status" value="1"/>
</dbReference>
<comment type="caution">
    <text evidence="6">The sequence shown here is derived from an EMBL/GenBank/DDBJ whole genome shotgun (WGS) entry which is preliminary data.</text>
</comment>
<keyword evidence="3" id="KW-0206">Cytoskeleton</keyword>
<evidence type="ECO:0000256" key="1">
    <source>
        <dbReference type="ARBA" id="ARBA00004245"/>
    </source>
</evidence>
<evidence type="ECO:0000256" key="4">
    <source>
        <dbReference type="ARBA" id="ARBA00034706"/>
    </source>
</evidence>
<dbReference type="OrthoDB" id="417208at2759"/>
<dbReference type="SUPFAM" id="SSF51161">
    <property type="entry name" value="Trimeric LpxA-like enzymes"/>
    <property type="match status" value="1"/>
</dbReference>
<dbReference type="GO" id="GO:0005869">
    <property type="term" value="C:dynactin complex"/>
    <property type="evidence" value="ECO:0007669"/>
    <property type="project" value="TreeGrafter"/>
</dbReference>
<evidence type="ECO:0000256" key="5">
    <source>
        <dbReference type="ARBA" id="ARBA00034865"/>
    </source>
</evidence>
<dbReference type="Pfam" id="PF21711">
    <property type="entry name" value="DCTN5"/>
    <property type="match status" value="1"/>
</dbReference>
<dbReference type="PANTHER" id="PTHR46126">
    <property type="entry name" value="DYNACTIN SUBUNIT 5"/>
    <property type="match status" value="1"/>
</dbReference>
<dbReference type="EMBL" id="LWCA01000804">
    <property type="protein sequence ID" value="OAF66881.1"/>
    <property type="molecule type" value="Genomic_DNA"/>
</dbReference>
<proteinExistence type="inferred from homology"/>
<evidence type="ECO:0000313" key="7">
    <source>
        <dbReference type="Proteomes" id="UP000078046"/>
    </source>
</evidence>
<organism evidence="6 7">
    <name type="scientific">Intoshia linei</name>
    <dbReference type="NCBI Taxonomy" id="1819745"/>
    <lineage>
        <taxon>Eukaryota</taxon>
        <taxon>Metazoa</taxon>
        <taxon>Spiralia</taxon>
        <taxon>Lophotrochozoa</taxon>
        <taxon>Mesozoa</taxon>
        <taxon>Orthonectida</taxon>
        <taxon>Rhopaluridae</taxon>
        <taxon>Intoshia</taxon>
    </lineage>
</organism>
<dbReference type="InterPro" id="IPR011004">
    <property type="entry name" value="Trimer_LpxA-like_sf"/>
</dbReference>
<dbReference type="AlphaFoldDB" id="A0A177AZS6"/>
<gene>
    <name evidence="6" type="ORF">A3Q56_05401</name>
</gene>
<evidence type="ECO:0000256" key="2">
    <source>
        <dbReference type="ARBA" id="ARBA00022490"/>
    </source>
</evidence>
<dbReference type="Proteomes" id="UP000078046">
    <property type="component" value="Unassembled WGS sequence"/>
</dbReference>
<dbReference type="InterPro" id="IPR047125">
    <property type="entry name" value="DCTN5"/>
</dbReference>
<dbReference type="PANTHER" id="PTHR46126:SF1">
    <property type="entry name" value="DYNACTIN SUBUNIT 5"/>
    <property type="match status" value="1"/>
</dbReference>
<name>A0A177AZS6_9BILA</name>
<evidence type="ECO:0000313" key="6">
    <source>
        <dbReference type="EMBL" id="OAF66881.1"/>
    </source>
</evidence>